<keyword evidence="8" id="KW-1185">Reference proteome</keyword>
<dbReference type="GO" id="GO:0032040">
    <property type="term" value="C:small-subunit processome"/>
    <property type="evidence" value="ECO:0007669"/>
    <property type="project" value="TreeGrafter"/>
</dbReference>
<evidence type="ECO:0000313" key="8">
    <source>
        <dbReference type="Proteomes" id="UP000053237"/>
    </source>
</evidence>
<dbReference type="InterPro" id="IPR055347">
    <property type="entry name" value="UTP6_N"/>
</dbReference>
<evidence type="ECO:0000259" key="6">
    <source>
        <dbReference type="Pfam" id="PF08640"/>
    </source>
</evidence>
<organism evidence="7 8">
    <name type="scientific">Albugo candida</name>
    <dbReference type="NCBI Taxonomy" id="65357"/>
    <lineage>
        <taxon>Eukaryota</taxon>
        <taxon>Sar</taxon>
        <taxon>Stramenopiles</taxon>
        <taxon>Oomycota</taxon>
        <taxon>Peronosporomycetes</taxon>
        <taxon>Albuginales</taxon>
        <taxon>Albuginaceae</taxon>
        <taxon>Albugo</taxon>
    </lineage>
</organism>
<evidence type="ECO:0000256" key="1">
    <source>
        <dbReference type="ARBA" id="ARBA00004604"/>
    </source>
</evidence>
<dbReference type="SUPFAM" id="SSF48452">
    <property type="entry name" value="TPR-like"/>
    <property type="match status" value="1"/>
</dbReference>
<comment type="subcellular location">
    <subcellularLocation>
        <location evidence="1">Nucleus</location>
        <location evidence="1">Nucleolus</location>
    </subcellularLocation>
</comment>
<dbReference type="EMBL" id="CAIX01000025">
    <property type="protein sequence ID" value="CCI41822.1"/>
    <property type="molecule type" value="Genomic_DNA"/>
</dbReference>
<sequence>MAEMVQHAMEQMIPELDDFAEKRLFKDEEIHQIVKKRRTFEYTMKRIPIRTIDGLRYIEFELNLNALQKRRKKRLGLTKKAVSDYSGLRRIESIFDRLLFKDRGNVDLWLQYIDFLKAEKIHKKLSQVHASALQYHPHVEELWIEASSHEFQIHTNMDAARALMQRAIRLNRDSQKLWHEYFRLELLFIKRLFSRRKVLKLDIHEQQRAKQHQSVTSDLVLFDGIHNQVVADASTSKSTSDTQRMQEEILNGAILQVVFHNAIEQVPSDVNFRLEFIRLVNDSSLASLEKLKENILSSCLRDFPENEDLHCYKAVRPLESLNSDSNQDCEIVEQRTMKSFKKSVQELGTLSMRNKFIDWIVVWANSVKRSNKFVQHAEEALRWLAFDNFEEGGAKIACTCVHFVKRHKGYQSALNLVVKLIAKWKEVGSDKSVSWADLWLLYVNLFLHIKSAGTKAKTEGNNNIKCQRDSYDSAMLSAKKIILSGLQSVSTARDKYLLDQYLLQLLLGTSTVDSTELHQVYHEALARQEEDSDIWHSLRDQYLKWIFATKSFEELEAAAKTFMTSNRLLPTENTYKFLLQLIHMKMTYSYPLVKLQLEANNQNCCGDISGCRIIQVYLASRVRWAWAKIQDIPQSLHVSLWLLQWTFRRILCFSATAAMLFCIVEGEGTQPPAKESEEMSSDAGSNAEFSAIALYGAPTMFPRPWPILLDHIHTVMATPSIYGQYNPFSQPPVPLNGYVPSPFGGAFNPYSGYPNQGLGFVFDFGYTPVSVQGDATYCVQGPVCSSSGIMPAGYKCPVAWSRAVDDCSSDKPSHLGGYECVLPAHSRKTKETMFEDLAKLAQATIYAVERLLHSVTKTIKSWFGSTHVNVDGSARKIVFVEPMSSKKPIYSTKITTLADQGLAEQGFEQLRAHLVAQLDVAIDEGMKQVEAFREIEEGLAMEEEDAEMSSVVEYENEDDVADSLESEDLLQEIETLLFETRAMLCTYAAD</sequence>
<dbReference type="InterPro" id="IPR011990">
    <property type="entry name" value="TPR-like_helical_dom_sf"/>
</dbReference>
<protein>
    <recommendedName>
        <fullName evidence="6">U3 small nucleolar RNA-associated protein 6 N-terminal domain-containing protein</fullName>
    </recommendedName>
</protein>
<dbReference type="GO" id="GO:0034388">
    <property type="term" value="C:Pwp2p-containing subcomplex of 90S preribosome"/>
    <property type="evidence" value="ECO:0007669"/>
    <property type="project" value="TreeGrafter"/>
</dbReference>
<evidence type="ECO:0000256" key="4">
    <source>
        <dbReference type="ARBA" id="ARBA00022737"/>
    </source>
</evidence>
<keyword evidence="5" id="KW-0539">Nucleus</keyword>
<evidence type="ECO:0000313" key="7">
    <source>
        <dbReference type="EMBL" id="CCI41822.1"/>
    </source>
</evidence>
<evidence type="ECO:0000256" key="5">
    <source>
        <dbReference type="ARBA" id="ARBA00023242"/>
    </source>
</evidence>
<accession>A0A024G571</accession>
<gene>
    <name evidence="7" type="ORF">BN9_026060</name>
</gene>
<reference evidence="7 8" key="1">
    <citation type="submission" date="2012-05" db="EMBL/GenBank/DDBJ databases">
        <title>Recombination and specialization in a pathogen metapopulation.</title>
        <authorList>
            <person name="Gardiner A."/>
            <person name="Kemen E."/>
            <person name="Schultz-Larsen T."/>
            <person name="MacLean D."/>
            <person name="Van Oosterhout C."/>
            <person name="Jones J.D.G."/>
        </authorList>
    </citation>
    <scope>NUCLEOTIDE SEQUENCE [LARGE SCALE GENOMIC DNA]</scope>
    <source>
        <strain evidence="7 8">Ac Nc2</strain>
    </source>
</reference>
<dbReference type="Pfam" id="PF08640">
    <property type="entry name" value="U3_assoc_6"/>
    <property type="match status" value="1"/>
</dbReference>
<dbReference type="InParanoid" id="A0A024G571"/>
<keyword evidence="4" id="KW-0677">Repeat</keyword>
<dbReference type="Proteomes" id="UP000053237">
    <property type="component" value="Unassembled WGS sequence"/>
</dbReference>
<comment type="similarity">
    <text evidence="2">Belongs to the UTP6 family.</text>
</comment>
<dbReference type="AlphaFoldDB" id="A0A024G571"/>
<proteinExistence type="inferred from homology"/>
<dbReference type="Gene3D" id="1.25.40.10">
    <property type="entry name" value="Tetratricopeptide repeat domain"/>
    <property type="match status" value="1"/>
</dbReference>
<keyword evidence="3" id="KW-0698">rRNA processing</keyword>
<dbReference type="STRING" id="65357.A0A024G571"/>
<name>A0A024G571_9STRA</name>
<evidence type="ECO:0000256" key="3">
    <source>
        <dbReference type="ARBA" id="ARBA00022552"/>
    </source>
</evidence>
<dbReference type="InterPro" id="IPR003107">
    <property type="entry name" value="HAT"/>
</dbReference>
<dbReference type="GO" id="GO:0030515">
    <property type="term" value="F:snoRNA binding"/>
    <property type="evidence" value="ECO:0007669"/>
    <property type="project" value="InterPro"/>
</dbReference>
<dbReference type="GO" id="GO:0000462">
    <property type="term" value="P:maturation of SSU-rRNA from tricistronic rRNA transcript (SSU-rRNA, 5.8S rRNA, LSU-rRNA)"/>
    <property type="evidence" value="ECO:0007669"/>
    <property type="project" value="InterPro"/>
</dbReference>
<comment type="caution">
    <text evidence="7">The sequence shown here is derived from an EMBL/GenBank/DDBJ whole genome shotgun (WGS) entry which is preliminary data.</text>
</comment>
<dbReference type="PANTHER" id="PTHR23271">
    <property type="entry name" value="HEPATOCELLULAR CARCINOMA-ASSOCIATED ANTIGEN 66"/>
    <property type="match status" value="1"/>
</dbReference>
<evidence type="ECO:0000256" key="2">
    <source>
        <dbReference type="ARBA" id="ARBA00010734"/>
    </source>
</evidence>
<dbReference type="SMART" id="SM00386">
    <property type="entry name" value="HAT"/>
    <property type="match status" value="3"/>
</dbReference>
<dbReference type="InterPro" id="IPR013949">
    <property type="entry name" value="Utp6"/>
</dbReference>
<dbReference type="PANTHER" id="PTHR23271:SF1">
    <property type="entry name" value="U3 SMALL NUCLEOLAR RNA-ASSOCIATED PROTEIN 6 HOMOLOG"/>
    <property type="match status" value="1"/>
</dbReference>
<feature type="domain" description="U3 small nucleolar RNA-associated protein 6 N-terminal" evidence="6">
    <location>
        <begin position="9"/>
        <end position="89"/>
    </location>
</feature>
<dbReference type="OrthoDB" id="28112at2759"/>